<dbReference type="PANTHER" id="PTHR33067">
    <property type="entry name" value="RNA-DIRECTED DNA POLYMERASE-RELATED"/>
    <property type="match status" value="1"/>
</dbReference>
<organism evidence="2">
    <name type="scientific">Tanacetum cinerariifolium</name>
    <name type="common">Dalmatian daisy</name>
    <name type="synonym">Chrysanthemum cinerariifolium</name>
    <dbReference type="NCBI Taxonomy" id="118510"/>
    <lineage>
        <taxon>Eukaryota</taxon>
        <taxon>Viridiplantae</taxon>
        <taxon>Streptophyta</taxon>
        <taxon>Embryophyta</taxon>
        <taxon>Tracheophyta</taxon>
        <taxon>Spermatophyta</taxon>
        <taxon>Magnoliopsida</taxon>
        <taxon>eudicotyledons</taxon>
        <taxon>Gunneridae</taxon>
        <taxon>Pentapetalae</taxon>
        <taxon>asterids</taxon>
        <taxon>campanulids</taxon>
        <taxon>Asterales</taxon>
        <taxon>Asteraceae</taxon>
        <taxon>Asteroideae</taxon>
        <taxon>Anthemideae</taxon>
        <taxon>Anthemidinae</taxon>
        <taxon>Tanacetum</taxon>
    </lineage>
</organism>
<dbReference type="EMBL" id="BKCJ010005548">
    <property type="protein sequence ID" value="GEU67353.1"/>
    <property type="molecule type" value="Genomic_DNA"/>
</dbReference>
<sequence>MGDENPICTFRDYFKPSYEGYKNTIELLKRNNVVPLRSDTIRLVQNGCSFHRLRSEDPNQHLKDFLKLVDSLDLDVAKGKNAPAMDSFQGLTPKSPSSWLQIQIFYDHVFFHIKCEINCAAGNKLRNKNADESWEIIKNLAYYDHEGWNDSKYFFKLVKAISTSQSTSKTLDRRLLEIEGQTNFLLTGSHSTPRSSLTHIPQACVEAQEEINDKMIEIFRIFKKLTASRAPKKVLIREEARHPVTKNINSISLIRGEEEKDANDEATFGDSIERPDGSNAEVPSNEVKKENEAENETKNKPIKRAEKELTQVKEEELVEALNSQPVGGPNFKAMLKKKITKKEDIGGNFEIPCNIGDIRLSLANHLYIYTLEIAEDTLVDVARYVYPIDFMILDIKDDEKRPFILGTPFLTTATAVIKFDKGTINLRSGKSKMSFHRIPESLCRIKK</sequence>
<accession>A0A6L2LZY3</accession>
<evidence type="ECO:0000313" key="2">
    <source>
        <dbReference type="EMBL" id="GEU67353.1"/>
    </source>
</evidence>
<dbReference type="Gene3D" id="2.40.70.10">
    <property type="entry name" value="Acid Proteases"/>
    <property type="match status" value="1"/>
</dbReference>
<protein>
    <submittedName>
        <fullName evidence="2">MAK10-like protein</fullName>
    </submittedName>
</protein>
<feature type="region of interest" description="Disordered" evidence="1">
    <location>
        <begin position="255"/>
        <end position="305"/>
    </location>
</feature>
<gene>
    <name evidence="2" type="ORF">Tci_039331</name>
</gene>
<feature type="compositionally biased region" description="Basic and acidic residues" evidence="1">
    <location>
        <begin position="286"/>
        <end position="305"/>
    </location>
</feature>
<reference evidence="2" key="1">
    <citation type="journal article" date="2019" name="Sci. Rep.">
        <title>Draft genome of Tanacetum cinerariifolium, the natural source of mosquito coil.</title>
        <authorList>
            <person name="Yamashiro T."/>
            <person name="Shiraishi A."/>
            <person name="Satake H."/>
            <person name="Nakayama K."/>
        </authorList>
    </citation>
    <scope>NUCLEOTIDE SEQUENCE</scope>
</reference>
<comment type="caution">
    <text evidence="2">The sequence shown here is derived from an EMBL/GenBank/DDBJ whole genome shotgun (WGS) entry which is preliminary data.</text>
</comment>
<evidence type="ECO:0000256" key="1">
    <source>
        <dbReference type="SAM" id="MobiDB-lite"/>
    </source>
</evidence>
<proteinExistence type="predicted"/>
<dbReference type="InterPro" id="IPR021109">
    <property type="entry name" value="Peptidase_aspartic_dom_sf"/>
</dbReference>
<name>A0A6L2LZY3_TANCI</name>
<dbReference type="AlphaFoldDB" id="A0A6L2LZY3"/>